<organism evidence="2 3">
    <name type="scientific">Sphingobium yanoikuyae</name>
    <name type="common">Sphingomonas yanoikuyae</name>
    <dbReference type="NCBI Taxonomy" id="13690"/>
    <lineage>
        <taxon>Bacteria</taxon>
        <taxon>Pseudomonadati</taxon>
        <taxon>Pseudomonadota</taxon>
        <taxon>Alphaproteobacteria</taxon>
        <taxon>Sphingomonadales</taxon>
        <taxon>Sphingomonadaceae</taxon>
        <taxon>Sphingobium</taxon>
    </lineage>
</organism>
<evidence type="ECO:0000313" key="2">
    <source>
        <dbReference type="EMBL" id="QHD70475.1"/>
    </source>
</evidence>
<evidence type="ECO:0000313" key="3">
    <source>
        <dbReference type="Proteomes" id="UP000464086"/>
    </source>
</evidence>
<evidence type="ECO:0000259" key="1">
    <source>
        <dbReference type="Pfam" id="PF18922"/>
    </source>
</evidence>
<reference evidence="2 3" key="1">
    <citation type="submission" date="2019-12" db="EMBL/GenBank/DDBJ databases">
        <title>Functional and genomic insights into the Sphingobium yanoikuyae YC-JY1, a bacterium efficiently degrading bisphenol A.</title>
        <authorList>
            <person name="Jia Y."/>
            <person name="Li X."/>
            <person name="Wang J."/>
            <person name="Eltoukhy A."/>
            <person name="Lamraoui I."/>
            <person name="Yan Y."/>
        </authorList>
    </citation>
    <scope>NUCLEOTIDE SEQUENCE [LARGE SCALE GENOMIC DNA]</scope>
    <source>
        <strain evidence="2 3">YC-JY1</strain>
    </source>
</reference>
<accession>A0A6P1GPE4</accession>
<sequence length="249" mass="28326">MPQVTLCAVSSVNVAATLQALETSLMHINVAACKFFTDSLLVPTHPDITVVPIAPIASSWAYSDFLLMKMVDHIDTSHCLIVQWDGHVLDASRWRPEFLDHDYIGASWPQFADCHDVGNGGFSLRSRRLMELCRDPAFRHHHPEDVAIGRLNRTWLEARGVCIAPRALADLFSAERAGNINETFGYHGAWHMPRAIGTEDFWRLYRDLDDRSTIRHDLANIMKQLWAGRGGLMRAFRLMFDQIVFRGKR</sequence>
<proteinExistence type="predicted"/>
<gene>
    <name evidence="2" type="ORF">GS397_19870</name>
</gene>
<dbReference type="InterPro" id="IPR043729">
    <property type="entry name" value="DUF5672"/>
</dbReference>
<dbReference type="EMBL" id="CP047218">
    <property type="protein sequence ID" value="QHD70475.1"/>
    <property type="molecule type" value="Genomic_DNA"/>
</dbReference>
<protein>
    <recommendedName>
        <fullName evidence="1">DUF5672 domain-containing protein</fullName>
    </recommendedName>
</protein>
<dbReference type="AlphaFoldDB" id="A0A6P1GPE4"/>
<feature type="domain" description="DUF5672" evidence="1">
    <location>
        <begin position="52"/>
        <end position="187"/>
    </location>
</feature>
<dbReference type="Proteomes" id="UP000464086">
    <property type="component" value="Chromosome"/>
</dbReference>
<name>A0A6P1GPE4_SPHYA</name>
<dbReference type="Pfam" id="PF18922">
    <property type="entry name" value="DUF5672"/>
    <property type="match status" value="1"/>
</dbReference>